<gene>
    <name evidence="2 4 5" type="ORF">SRAE_1000121400</name>
</gene>
<feature type="region of interest" description="Disordered" evidence="1">
    <location>
        <begin position="28"/>
        <end position="82"/>
    </location>
</feature>
<dbReference type="WBParaSite" id="SRAE_1000121400.1">
    <property type="protein sequence ID" value="SRAE_1000121400.1"/>
    <property type="gene ID" value="WBGene00257817"/>
</dbReference>
<reference evidence="4" key="2">
    <citation type="submission" date="2020-12" db="UniProtKB">
        <authorList>
            <consortium name="WormBaseParasite"/>
        </authorList>
    </citation>
    <scope>IDENTIFICATION</scope>
</reference>
<feature type="compositionally biased region" description="Polar residues" evidence="1">
    <location>
        <begin position="104"/>
        <end position="117"/>
    </location>
</feature>
<evidence type="ECO:0000313" key="5">
    <source>
        <dbReference type="WormBase" id="SRAE_1000121400"/>
    </source>
</evidence>
<dbReference type="CTD" id="36375312"/>
<dbReference type="AlphaFoldDB" id="A0A090L4A2"/>
<organism evidence="2">
    <name type="scientific">Strongyloides ratti</name>
    <name type="common">Parasitic roundworm</name>
    <dbReference type="NCBI Taxonomy" id="34506"/>
    <lineage>
        <taxon>Eukaryota</taxon>
        <taxon>Metazoa</taxon>
        <taxon>Ecdysozoa</taxon>
        <taxon>Nematoda</taxon>
        <taxon>Chromadorea</taxon>
        <taxon>Rhabditida</taxon>
        <taxon>Tylenchina</taxon>
        <taxon>Panagrolaimomorpha</taxon>
        <taxon>Strongyloidoidea</taxon>
        <taxon>Strongyloididae</taxon>
        <taxon>Strongyloides</taxon>
    </lineage>
</organism>
<dbReference type="RefSeq" id="XP_024502149.1">
    <property type="nucleotide sequence ID" value="XM_024648142.1"/>
</dbReference>
<feature type="compositionally biased region" description="Low complexity" evidence="1">
    <location>
        <begin position="118"/>
        <end position="133"/>
    </location>
</feature>
<dbReference type="Proteomes" id="UP000035682">
    <property type="component" value="Unplaced"/>
</dbReference>
<accession>A0A090L4A2</accession>
<dbReference type="GeneID" id="36375312"/>
<evidence type="ECO:0000313" key="3">
    <source>
        <dbReference type="Proteomes" id="UP000035682"/>
    </source>
</evidence>
<feature type="region of interest" description="Disordered" evidence="1">
    <location>
        <begin position="99"/>
        <end position="135"/>
    </location>
</feature>
<dbReference type="WormBase" id="SRAE_1000121400">
    <property type="protein sequence ID" value="SRP04755"/>
    <property type="gene ID" value="WBGene00257817"/>
</dbReference>
<evidence type="ECO:0000313" key="4">
    <source>
        <dbReference type="WBParaSite" id="SRAE_1000121400.1"/>
    </source>
</evidence>
<name>A0A090L4A2_STRRB</name>
<sequence length="364" mass="41313">MTDNKQDNEFAVSLVSFQCPPTNVVNFNQAEKSSTNTRSRSRTQTQKYSSSNNLNNISSSKEPRERSSSSSRRNQKRTTVAFGLTTNFAETVQGKLEEKLGGNVQKNSTLTPPNVYTSRRMSTSSSGNNSSNRLCLTDRQDDTTITSEIKRNSHRISRLENLILSVEKKSIDKMESIEKKLDLILNNKIPSSQVNDTNEKSTNLSEEKLKEVITKKLKDDIEFKNWLSKEFISIGKENVKEVDDSQKKVTSSSKIINFKNINATSPARGIPLSINSKNYIARQFGKENMEYTTQQSYVQSLVSMDLKEPGSPVVFESNVLQIKKNIQTPKSRYVSEDLLNSPIDQSIIYEETINRQRNHNPKYI</sequence>
<protein>
    <submittedName>
        <fullName evidence="2 4">Uncharacterized protein</fullName>
    </submittedName>
</protein>
<feature type="compositionally biased region" description="Low complexity" evidence="1">
    <location>
        <begin position="32"/>
        <end position="60"/>
    </location>
</feature>
<evidence type="ECO:0000256" key="1">
    <source>
        <dbReference type="SAM" id="MobiDB-lite"/>
    </source>
</evidence>
<evidence type="ECO:0000313" key="2">
    <source>
        <dbReference type="EMBL" id="CEF62947.1"/>
    </source>
</evidence>
<keyword evidence="3" id="KW-1185">Reference proteome</keyword>
<reference evidence="2 3" key="1">
    <citation type="submission" date="2014-09" db="EMBL/GenBank/DDBJ databases">
        <authorList>
            <person name="Martin A.A."/>
        </authorList>
    </citation>
    <scope>NUCLEOTIDE SEQUENCE</scope>
    <source>
        <strain evidence="3">ED321</strain>
        <strain evidence="2">ED321 Heterogonic</strain>
    </source>
</reference>
<dbReference type="EMBL" id="LN609528">
    <property type="protein sequence ID" value="CEF62947.1"/>
    <property type="molecule type" value="Genomic_DNA"/>
</dbReference>
<proteinExistence type="predicted"/>